<keyword evidence="2 5" id="KW-0812">Transmembrane</keyword>
<evidence type="ECO:0000313" key="7">
    <source>
        <dbReference type="Proteomes" id="UP000588068"/>
    </source>
</evidence>
<keyword evidence="4 5" id="KW-0472">Membrane</keyword>
<keyword evidence="6" id="KW-0808">Transferase</keyword>
<evidence type="ECO:0000256" key="1">
    <source>
        <dbReference type="ARBA" id="ARBA00004127"/>
    </source>
</evidence>
<dbReference type="RefSeq" id="WP_184331332.1">
    <property type="nucleotide sequence ID" value="NZ_JACHHZ010000002.1"/>
</dbReference>
<evidence type="ECO:0000256" key="2">
    <source>
        <dbReference type="ARBA" id="ARBA00022692"/>
    </source>
</evidence>
<gene>
    <name evidence="6" type="ORF">HNQ60_002084</name>
</gene>
<keyword evidence="3 5" id="KW-1133">Transmembrane helix</keyword>
<evidence type="ECO:0000256" key="3">
    <source>
        <dbReference type="ARBA" id="ARBA00022989"/>
    </source>
</evidence>
<evidence type="ECO:0000256" key="5">
    <source>
        <dbReference type="SAM" id="Phobius"/>
    </source>
</evidence>
<keyword evidence="6" id="KW-0489">Methyltransferase</keyword>
<evidence type="ECO:0000256" key="4">
    <source>
        <dbReference type="ARBA" id="ARBA00023136"/>
    </source>
</evidence>
<dbReference type="InterPro" id="IPR007318">
    <property type="entry name" value="Phopholipid_MeTrfase"/>
</dbReference>
<protein>
    <submittedName>
        <fullName evidence="6">Protein-S-isoprenylcysteine O-methyltransferase Ste14</fullName>
    </submittedName>
</protein>
<reference evidence="6 7" key="1">
    <citation type="submission" date="2020-08" db="EMBL/GenBank/DDBJ databases">
        <title>Genomic Encyclopedia of Type Strains, Phase IV (KMG-IV): sequencing the most valuable type-strain genomes for metagenomic binning, comparative biology and taxonomic classification.</title>
        <authorList>
            <person name="Goeker M."/>
        </authorList>
    </citation>
    <scope>NUCLEOTIDE SEQUENCE [LARGE SCALE GENOMIC DNA]</scope>
    <source>
        <strain evidence="6 7">DSM 26723</strain>
    </source>
</reference>
<keyword evidence="7" id="KW-1185">Reference proteome</keyword>
<feature type="transmembrane region" description="Helical" evidence="5">
    <location>
        <begin position="84"/>
        <end position="100"/>
    </location>
</feature>
<feature type="transmembrane region" description="Helical" evidence="5">
    <location>
        <begin position="33"/>
        <end position="53"/>
    </location>
</feature>
<evidence type="ECO:0000313" key="6">
    <source>
        <dbReference type="EMBL" id="MBB6093206.1"/>
    </source>
</evidence>
<dbReference type="GO" id="GO:0008168">
    <property type="term" value="F:methyltransferase activity"/>
    <property type="evidence" value="ECO:0007669"/>
    <property type="project" value="UniProtKB-KW"/>
</dbReference>
<organism evidence="6 7">
    <name type="scientific">Povalibacter uvarum</name>
    <dbReference type="NCBI Taxonomy" id="732238"/>
    <lineage>
        <taxon>Bacteria</taxon>
        <taxon>Pseudomonadati</taxon>
        <taxon>Pseudomonadota</taxon>
        <taxon>Gammaproteobacteria</taxon>
        <taxon>Steroidobacterales</taxon>
        <taxon>Steroidobacteraceae</taxon>
        <taxon>Povalibacter</taxon>
    </lineage>
</organism>
<dbReference type="Pfam" id="PF04191">
    <property type="entry name" value="PEMT"/>
    <property type="match status" value="1"/>
</dbReference>
<dbReference type="Proteomes" id="UP000588068">
    <property type="component" value="Unassembled WGS sequence"/>
</dbReference>
<proteinExistence type="predicted"/>
<sequence>MFAKALFAFLAMPGIVAFAVPAIWMWRANRWTVIHPAGFIVLIVGTLGLLWCVRDFYVRGKGTLAPWSPPKNLVVIGLYRYSRNPMYVSVVSILLGWALTFDSSGVLIYALAVALAFHLRVVYGEEPWLARTHGDHWHGYVRAVPRWIGFTRSHQ</sequence>
<comment type="subcellular location">
    <subcellularLocation>
        <location evidence="1">Endomembrane system</location>
        <topology evidence="1">Multi-pass membrane protein</topology>
    </subcellularLocation>
</comment>
<name>A0A841HK53_9GAMM</name>
<dbReference type="GO" id="GO:0032259">
    <property type="term" value="P:methylation"/>
    <property type="evidence" value="ECO:0007669"/>
    <property type="project" value="UniProtKB-KW"/>
</dbReference>
<dbReference type="AlphaFoldDB" id="A0A841HK53"/>
<dbReference type="GO" id="GO:0012505">
    <property type="term" value="C:endomembrane system"/>
    <property type="evidence" value="ECO:0007669"/>
    <property type="project" value="UniProtKB-SubCell"/>
</dbReference>
<accession>A0A841HK53</accession>
<dbReference type="EMBL" id="JACHHZ010000002">
    <property type="protein sequence ID" value="MBB6093206.1"/>
    <property type="molecule type" value="Genomic_DNA"/>
</dbReference>
<comment type="caution">
    <text evidence="6">The sequence shown here is derived from an EMBL/GenBank/DDBJ whole genome shotgun (WGS) entry which is preliminary data.</text>
</comment>
<dbReference type="Gene3D" id="1.20.120.1630">
    <property type="match status" value="1"/>
</dbReference>